<dbReference type="Gene3D" id="2.60.120.10">
    <property type="entry name" value="Jelly Rolls"/>
    <property type="match status" value="1"/>
</dbReference>
<dbReference type="SMART" id="SM00530">
    <property type="entry name" value="HTH_XRE"/>
    <property type="match status" value="1"/>
</dbReference>
<protein>
    <submittedName>
        <fullName evidence="3">Transcriptional regulator, XRE family with cupin sensor</fullName>
    </submittedName>
</protein>
<dbReference type="Proteomes" id="UP000199379">
    <property type="component" value="Unassembled WGS sequence"/>
</dbReference>
<evidence type="ECO:0000313" key="4">
    <source>
        <dbReference type="Proteomes" id="UP000199379"/>
    </source>
</evidence>
<organism evidence="3 4">
    <name type="scientific">Cribrihabitans marinus</name>
    <dbReference type="NCBI Taxonomy" id="1227549"/>
    <lineage>
        <taxon>Bacteria</taxon>
        <taxon>Pseudomonadati</taxon>
        <taxon>Pseudomonadota</taxon>
        <taxon>Alphaproteobacteria</taxon>
        <taxon>Rhodobacterales</taxon>
        <taxon>Paracoccaceae</taxon>
        <taxon>Cribrihabitans</taxon>
    </lineage>
</organism>
<evidence type="ECO:0000313" key="3">
    <source>
        <dbReference type="EMBL" id="SEJ30516.1"/>
    </source>
</evidence>
<dbReference type="InterPro" id="IPR010982">
    <property type="entry name" value="Lambda_DNA-bd_dom_sf"/>
</dbReference>
<feature type="domain" description="HTH cro/C1-type" evidence="2">
    <location>
        <begin position="15"/>
        <end position="69"/>
    </location>
</feature>
<dbReference type="InterPro" id="IPR013096">
    <property type="entry name" value="Cupin_2"/>
</dbReference>
<dbReference type="InterPro" id="IPR050807">
    <property type="entry name" value="TransReg_Diox_bact_type"/>
</dbReference>
<dbReference type="SUPFAM" id="SSF47413">
    <property type="entry name" value="lambda repressor-like DNA-binding domains"/>
    <property type="match status" value="1"/>
</dbReference>
<dbReference type="AlphaFoldDB" id="A0A1H6XQQ6"/>
<dbReference type="CDD" id="cd02209">
    <property type="entry name" value="cupin_XRE_C"/>
    <property type="match status" value="1"/>
</dbReference>
<dbReference type="CDD" id="cd00093">
    <property type="entry name" value="HTH_XRE"/>
    <property type="match status" value="1"/>
</dbReference>
<evidence type="ECO:0000256" key="1">
    <source>
        <dbReference type="ARBA" id="ARBA00023125"/>
    </source>
</evidence>
<dbReference type="RefSeq" id="WP_092364732.1">
    <property type="nucleotide sequence ID" value="NZ_BMGV01000004.1"/>
</dbReference>
<dbReference type="STRING" id="1227549.SAMN05444007_104130"/>
<dbReference type="EMBL" id="FNYD01000004">
    <property type="protein sequence ID" value="SEJ30516.1"/>
    <property type="molecule type" value="Genomic_DNA"/>
</dbReference>
<dbReference type="InterPro" id="IPR001387">
    <property type="entry name" value="Cro/C1-type_HTH"/>
</dbReference>
<accession>A0A1H6XQQ6</accession>
<dbReference type="GO" id="GO:0005829">
    <property type="term" value="C:cytosol"/>
    <property type="evidence" value="ECO:0007669"/>
    <property type="project" value="TreeGrafter"/>
</dbReference>
<dbReference type="PROSITE" id="PS50943">
    <property type="entry name" value="HTH_CROC1"/>
    <property type="match status" value="1"/>
</dbReference>
<dbReference type="PANTHER" id="PTHR46797:SF2">
    <property type="entry name" value="TRANSCRIPTIONAL REGULATOR"/>
    <property type="match status" value="1"/>
</dbReference>
<evidence type="ECO:0000259" key="2">
    <source>
        <dbReference type="PROSITE" id="PS50943"/>
    </source>
</evidence>
<dbReference type="OrthoDB" id="9814751at2"/>
<name>A0A1H6XQQ6_9RHOB</name>
<dbReference type="Pfam" id="PF07883">
    <property type="entry name" value="Cupin_2"/>
    <property type="match status" value="1"/>
</dbReference>
<dbReference type="Gene3D" id="1.10.260.40">
    <property type="entry name" value="lambda repressor-like DNA-binding domains"/>
    <property type="match status" value="1"/>
</dbReference>
<reference evidence="3 4" key="1">
    <citation type="submission" date="2016-10" db="EMBL/GenBank/DDBJ databases">
        <authorList>
            <person name="de Groot N.N."/>
        </authorList>
    </citation>
    <scope>NUCLEOTIDE SEQUENCE [LARGE SCALE GENOMIC DNA]</scope>
    <source>
        <strain evidence="3 4">DSM 29340</strain>
    </source>
</reference>
<gene>
    <name evidence="3" type="ORF">SAMN05444007_104130</name>
</gene>
<keyword evidence="1" id="KW-0238">DNA-binding</keyword>
<sequence>MTDHTPQPATLGADIRALRKARGLTLAEIAARTGRSVGWISQVERDLSEPSITDLRRIAQALGAPMSILFSHHATPAGEQGYVVRAGSRRQMGSGEEGLIEELLSPDLTDDFEVVHSTFRPGAALPEETHRPTQEVGYMISGQLDLRIGARSFTVGPGDSFRIRNEPHHWANPYDEPAVAVWVIAPPVY</sequence>
<dbReference type="GO" id="GO:0003677">
    <property type="term" value="F:DNA binding"/>
    <property type="evidence" value="ECO:0007669"/>
    <property type="project" value="UniProtKB-KW"/>
</dbReference>
<proteinExistence type="predicted"/>
<dbReference type="PANTHER" id="PTHR46797">
    <property type="entry name" value="HTH-TYPE TRANSCRIPTIONAL REGULATOR"/>
    <property type="match status" value="1"/>
</dbReference>
<dbReference type="GO" id="GO:0003700">
    <property type="term" value="F:DNA-binding transcription factor activity"/>
    <property type="evidence" value="ECO:0007669"/>
    <property type="project" value="TreeGrafter"/>
</dbReference>
<keyword evidence="4" id="KW-1185">Reference proteome</keyword>
<dbReference type="SUPFAM" id="SSF51182">
    <property type="entry name" value="RmlC-like cupins"/>
    <property type="match status" value="1"/>
</dbReference>
<dbReference type="Pfam" id="PF13560">
    <property type="entry name" value="HTH_31"/>
    <property type="match status" value="1"/>
</dbReference>
<dbReference type="InterPro" id="IPR011051">
    <property type="entry name" value="RmlC_Cupin_sf"/>
</dbReference>
<dbReference type="InterPro" id="IPR014710">
    <property type="entry name" value="RmlC-like_jellyroll"/>
</dbReference>